<dbReference type="PRINTS" id="PR02008">
    <property type="entry name" value="RCMTFAMILY"/>
</dbReference>
<dbReference type="PROSITE" id="PS51686">
    <property type="entry name" value="SAM_MT_RSMB_NOP"/>
    <property type="match status" value="1"/>
</dbReference>
<dbReference type="SUPFAM" id="SSF53335">
    <property type="entry name" value="S-adenosyl-L-methionine-dependent methyltransferases"/>
    <property type="match status" value="1"/>
</dbReference>
<feature type="binding site" evidence="7">
    <location>
        <begin position="113"/>
        <end position="119"/>
    </location>
    <ligand>
        <name>S-adenosyl-L-methionine</name>
        <dbReference type="ChEBI" id="CHEBI:59789"/>
    </ligand>
</feature>
<dbReference type="InterPro" id="IPR049560">
    <property type="entry name" value="MeTrfase_RsmB-F_NOP2_cat"/>
</dbReference>
<dbReference type="CDD" id="cd02440">
    <property type="entry name" value="AdoMet_MTases"/>
    <property type="match status" value="1"/>
</dbReference>
<dbReference type="InterPro" id="IPR031341">
    <property type="entry name" value="Methyltr_RsmF_N"/>
</dbReference>
<evidence type="ECO:0000313" key="10">
    <source>
        <dbReference type="Proteomes" id="UP000250369"/>
    </source>
</evidence>
<dbReference type="Pfam" id="PF17125">
    <property type="entry name" value="Methyltr_RsmF_N"/>
    <property type="match status" value="1"/>
</dbReference>
<protein>
    <submittedName>
        <fullName evidence="9">rRNA cytosine-C5-methyltransferase</fullName>
    </submittedName>
</protein>
<evidence type="ECO:0000256" key="1">
    <source>
        <dbReference type="ARBA" id="ARBA00007494"/>
    </source>
</evidence>
<reference evidence="9 10" key="1">
    <citation type="journal article" date="2009" name="Int. J. Syst. Evol. Microbiol.">
        <title>Paenibacillus contaminans sp. nov., isolated from a contaminated laboratory plate.</title>
        <authorList>
            <person name="Chou J.H."/>
            <person name="Lee J.H."/>
            <person name="Lin M.C."/>
            <person name="Chang P.S."/>
            <person name="Arun A.B."/>
            <person name="Young C.C."/>
            <person name="Chen W.M."/>
        </authorList>
    </citation>
    <scope>NUCLEOTIDE SEQUENCE [LARGE SCALE GENOMIC DNA]</scope>
    <source>
        <strain evidence="9 10">CKOBP-6</strain>
    </source>
</reference>
<dbReference type="InterPro" id="IPR023267">
    <property type="entry name" value="RCMT"/>
</dbReference>
<dbReference type="RefSeq" id="WP_146762471.1">
    <property type="nucleotide sequence ID" value="NZ_QMFB01000049.1"/>
</dbReference>
<name>A0A329LQS3_9BACL</name>
<feature type="non-terminal residue" evidence="9">
    <location>
        <position position="342"/>
    </location>
</feature>
<feature type="active site" description="Nucleophile" evidence="7">
    <location>
        <position position="235"/>
    </location>
</feature>
<comment type="caution">
    <text evidence="7">Lacks conserved residue(s) required for the propagation of feature annotation.</text>
</comment>
<comment type="caution">
    <text evidence="9">The sequence shown here is derived from an EMBL/GenBank/DDBJ whole genome shotgun (WGS) entry which is preliminary data.</text>
</comment>
<keyword evidence="4 7" id="KW-0808">Transferase</keyword>
<dbReference type="PANTHER" id="PTHR22807:SF30">
    <property type="entry name" value="28S RRNA (CYTOSINE(4447)-C(5))-METHYLTRANSFERASE-RELATED"/>
    <property type="match status" value="1"/>
</dbReference>
<evidence type="ECO:0000256" key="2">
    <source>
        <dbReference type="ARBA" id="ARBA00022490"/>
    </source>
</evidence>
<dbReference type="EMBL" id="QMFB01000049">
    <property type="protein sequence ID" value="RAV09516.1"/>
    <property type="molecule type" value="Genomic_DNA"/>
</dbReference>
<feature type="binding site" evidence="7">
    <location>
        <position position="137"/>
    </location>
    <ligand>
        <name>S-adenosyl-L-methionine</name>
        <dbReference type="ChEBI" id="CHEBI:59789"/>
    </ligand>
</feature>
<dbReference type="Gene3D" id="3.30.70.1170">
    <property type="entry name" value="Sun protein, domain 3"/>
    <property type="match status" value="1"/>
</dbReference>
<comment type="similarity">
    <text evidence="1 7">Belongs to the class I-like SAM-binding methyltransferase superfamily. RsmB/NOP family.</text>
</comment>
<dbReference type="PROSITE" id="PS01153">
    <property type="entry name" value="NOL1_NOP2_SUN"/>
    <property type="match status" value="1"/>
</dbReference>
<accession>A0A329LQS3</accession>
<keyword evidence="10" id="KW-1185">Reference proteome</keyword>
<proteinExistence type="inferred from homology"/>
<evidence type="ECO:0000259" key="8">
    <source>
        <dbReference type="PROSITE" id="PS51686"/>
    </source>
</evidence>
<keyword evidence="6 7" id="KW-0694">RNA-binding</keyword>
<evidence type="ECO:0000256" key="3">
    <source>
        <dbReference type="ARBA" id="ARBA00022603"/>
    </source>
</evidence>
<keyword evidence="3 7" id="KW-0489">Methyltransferase</keyword>
<dbReference type="InterPro" id="IPR001678">
    <property type="entry name" value="MeTrfase_RsmB-F_NOP2_dom"/>
</dbReference>
<dbReference type="Pfam" id="PF01189">
    <property type="entry name" value="Methyltr_RsmB-F"/>
    <property type="match status" value="1"/>
</dbReference>
<evidence type="ECO:0000256" key="6">
    <source>
        <dbReference type="ARBA" id="ARBA00022884"/>
    </source>
</evidence>
<sequence>MGIKLPDAFVERMSVMLGDEFEAFMRSYDEPRYYGLRINTLKVQALRFAGELSPFGRLQPVQWASDGFYYEEGERPGKHPYYHAGLYYIQEPSAMAPVELLDVQPGERVLDLCAAPGGKSTQIAAKLGGKGLLVSNDNSAERVKALVKNIELSGVRNAVVLNETPERLAPVFAGFFDKILIDAPCSGEGMFRKEEEMAKQWERHSVERCVIMQRDILGQAASMLKPGGRIVYSTCTFAPEENECMIAEFVAAFRDFRIVPAETQHGFDSGHPDWVAAVKAGAAEAGSEAAGADAAAAVRGTVRLWPHRLKGEGHFVAVLEHTGANGGAAAAAAGPREPALRA</sequence>
<evidence type="ECO:0000256" key="5">
    <source>
        <dbReference type="ARBA" id="ARBA00022691"/>
    </source>
</evidence>
<keyword evidence="2" id="KW-0963">Cytoplasm</keyword>
<dbReference type="GO" id="GO:0008173">
    <property type="term" value="F:RNA methyltransferase activity"/>
    <property type="evidence" value="ECO:0007669"/>
    <property type="project" value="InterPro"/>
</dbReference>
<evidence type="ECO:0000256" key="7">
    <source>
        <dbReference type="PROSITE-ProRule" id="PRU01023"/>
    </source>
</evidence>
<dbReference type="GO" id="GO:0003723">
    <property type="term" value="F:RNA binding"/>
    <property type="evidence" value="ECO:0007669"/>
    <property type="project" value="UniProtKB-UniRule"/>
</dbReference>
<dbReference type="GO" id="GO:0001510">
    <property type="term" value="P:RNA methylation"/>
    <property type="evidence" value="ECO:0007669"/>
    <property type="project" value="InterPro"/>
</dbReference>
<dbReference type="AlphaFoldDB" id="A0A329LQS3"/>
<evidence type="ECO:0000256" key="4">
    <source>
        <dbReference type="ARBA" id="ARBA00022679"/>
    </source>
</evidence>
<evidence type="ECO:0000313" key="9">
    <source>
        <dbReference type="EMBL" id="RAV09516.1"/>
    </source>
</evidence>
<feature type="binding site" evidence="7">
    <location>
        <position position="182"/>
    </location>
    <ligand>
        <name>S-adenosyl-L-methionine</name>
        <dbReference type="ChEBI" id="CHEBI:59789"/>
    </ligand>
</feature>
<dbReference type="Proteomes" id="UP000250369">
    <property type="component" value="Unassembled WGS sequence"/>
</dbReference>
<dbReference type="PANTHER" id="PTHR22807">
    <property type="entry name" value="NOP2 YEAST -RELATED NOL1/NOP2/FMU SUN DOMAIN-CONTAINING"/>
    <property type="match status" value="1"/>
</dbReference>
<dbReference type="InterPro" id="IPR029063">
    <property type="entry name" value="SAM-dependent_MTases_sf"/>
</dbReference>
<dbReference type="Gene3D" id="3.40.50.150">
    <property type="entry name" value="Vaccinia Virus protein VP39"/>
    <property type="match status" value="1"/>
</dbReference>
<dbReference type="InterPro" id="IPR018314">
    <property type="entry name" value="RsmB/NOL1/NOP2-like_CS"/>
</dbReference>
<keyword evidence="5 7" id="KW-0949">S-adenosyl-L-methionine</keyword>
<gene>
    <name evidence="9" type="ORF">DQG23_39470</name>
</gene>
<organism evidence="9 10">
    <name type="scientific">Paenibacillus contaminans</name>
    <dbReference type="NCBI Taxonomy" id="450362"/>
    <lineage>
        <taxon>Bacteria</taxon>
        <taxon>Bacillati</taxon>
        <taxon>Bacillota</taxon>
        <taxon>Bacilli</taxon>
        <taxon>Bacillales</taxon>
        <taxon>Paenibacillaceae</taxon>
        <taxon>Paenibacillus</taxon>
    </lineage>
</organism>
<feature type="domain" description="SAM-dependent MTase RsmB/NOP-type" evidence="8">
    <location>
        <begin position="24"/>
        <end position="322"/>
    </location>
</feature>